<reference evidence="2 3" key="1">
    <citation type="submission" date="2014-07" db="EMBL/GenBank/DDBJ databases">
        <title>Genome of Flavobacterium reichenbachii LMG 25512.</title>
        <authorList>
            <person name="Stropko S.J."/>
            <person name="Pipes S.E."/>
            <person name="Newman J.D."/>
        </authorList>
    </citation>
    <scope>NUCLEOTIDE SEQUENCE [LARGE SCALE GENOMIC DNA]</scope>
    <source>
        <strain evidence="2 3">LMG 25512</strain>
    </source>
</reference>
<sequence length="194" mass="21220">MYKWVFSVLFILLSISGAHAQTGIGTLTPDASAALDISSTTKGLLVPKVTTDQKNAIPTPAAGLMVFDTEENCISVNNGTPDVPKWESALLVNRKSFYMPSINIETSNTLVGQTRTKDLYGQYASEFGSPKMASDGAPAGIPFFGNAKDLHYYITYYDETLIQIISLDENGLLTYKILKPANFDSYINIVFMPK</sequence>
<keyword evidence="1" id="KW-0732">Signal</keyword>
<comment type="caution">
    <text evidence="2">The sequence shown here is derived from an EMBL/GenBank/DDBJ whole genome shotgun (WGS) entry which is preliminary data.</text>
</comment>
<dbReference type="STRING" id="362418.IW19_11475"/>
<proteinExistence type="predicted"/>
<organism evidence="2 3">
    <name type="scientific">Flavobacterium reichenbachii</name>
    <dbReference type="NCBI Taxonomy" id="362418"/>
    <lineage>
        <taxon>Bacteria</taxon>
        <taxon>Pseudomonadati</taxon>
        <taxon>Bacteroidota</taxon>
        <taxon>Flavobacteriia</taxon>
        <taxon>Flavobacteriales</taxon>
        <taxon>Flavobacteriaceae</taxon>
        <taxon>Flavobacterium</taxon>
    </lineage>
</organism>
<dbReference type="EMBL" id="JPRL01000001">
    <property type="protein sequence ID" value="KFF06110.1"/>
    <property type="molecule type" value="Genomic_DNA"/>
</dbReference>
<dbReference type="eggNOG" id="COG5295">
    <property type="taxonomic scope" value="Bacteria"/>
</dbReference>
<evidence type="ECO:0000256" key="1">
    <source>
        <dbReference type="SAM" id="SignalP"/>
    </source>
</evidence>
<name>A0A085ZNU6_9FLAO</name>
<evidence type="ECO:0000313" key="3">
    <source>
        <dbReference type="Proteomes" id="UP000028715"/>
    </source>
</evidence>
<gene>
    <name evidence="2" type="ORF">IW19_11475</name>
</gene>
<dbReference type="AlphaFoldDB" id="A0A085ZNU6"/>
<feature type="chain" id="PRO_5001801366" evidence="1">
    <location>
        <begin position="21"/>
        <end position="194"/>
    </location>
</feature>
<protein>
    <submittedName>
        <fullName evidence="2">Uncharacterized protein</fullName>
    </submittedName>
</protein>
<feature type="signal peptide" evidence="1">
    <location>
        <begin position="1"/>
        <end position="20"/>
    </location>
</feature>
<accession>A0A085ZNU6</accession>
<dbReference type="Proteomes" id="UP000028715">
    <property type="component" value="Unassembled WGS sequence"/>
</dbReference>
<evidence type="ECO:0000313" key="2">
    <source>
        <dbReference type="EMBL" id="KFF06110.1"/>
    </source>
</evidence>
<keyword evidence="3" id="KW-1185">Reference proteome</keyword>